<accession>A0A2U1NCV5</accession>
<dbReference type="PANTHER" id="PTHR12875:SF0">
    <property type="entry name" value="GOLGI TO ER TRAFFIC PROTEIN 4 HOMOLOG"/>
    <property type="match status" value="1"/>
</dbReference>
<dbReference type="InterPro" id="IPR011990">
    <property type="entry name" value="TPR-like_helical_dom_sf"/>
</dbReference>
<dbReference type="GO" id="GO:0045048">
    <property type="term" value="P:protein insertion into ER membrane"/>
    <property type="evidence" value="ECO:0007669"/>
    <property type="project" value="InterPro"/>
</dbReference>
<dbReference type="Pfam" id="PF04190">
    <property type="entry name" value="GET4"/>
    <property type="match status" value="1"/>
</dbReference>
<protein>
    <submittedName>
        <fullName evidence="2">Uncharacterized protein</fullName>
    </submittedName>
</protein>
<comment type="similarity">
    <text evidence="1">Belongs to the GET4 family.</text>
</comment>
<evidence type="ECO:0000313" key="3">
    <source>
        <dbReference type="Proteomes" id="UP000245207"/>
    </source>
</evidence>
<dbReference type="InterPro" id="IPR007317">
    <property type="entry name" value="GET4"/>
</dbReference>
<gene>
    <name evidence="2" type="ORF">CTI12_AA281190</name>
</gene>
<dbReference type="Gene3D" id="1.25.40.10">
    <property type="entry name" value="Tetratricopeptide repeat domain"/>
    <property type="match status" value="1"/>
</dbReference>
<dbReference type="EMBL" id="PKPP01003099">
    <property type="protein sequence ID" value="PWA71328.1"/>
    <property type="molecule type" value="Genomic_DNA"/>
</dbReference>
<comment type="caution">
    <text evidence="2">The sequence shown here is derived from an EMBL/GenBank/DDBJ whole genome shotgun (WGS) entry which is preliminary data.</text>
</comment>
<dbReference type="PANTHER" id="PTHR12875">
    <property type="entry name" value="GOLGI TO ER TRAFFIC PROTEIN 4 HOMOLOG"/>
    <property type="match status" value="1"/>
</dbReference>
<dbReference type="AlphaFoldDB" id="A0A2U1NCV5"/>
<dbReference type="OrthoDB" id="10252405at2759"/>
<sequence>MWKSPLERLAAFQYGDHKICFTISTHMRLKFCIYCAVMATAGKQVKGRLTSWIHQPFQMSKHNDTWIQSERKQATVSIYQNSHVIWKKNRWHPRRKDTSFIGLAESQVFFIKVCYVSTIPFLSTAWYKVTCSRRLTRYSNKESLSMGGCSYQFDYVFDCTILKYPKIGHQVHKLDLLSLTSQRSPLQDLASSDKLKITALRWPVAIDNGVFIRPVSDVRAKKDIFFISKKFCWLLLTIIIMCLHSREKLSHKFIALSAMLLNLIKADIATLPRRSPNIFTSMSMDCYTFHCVIQVKMIWRLHEQFDVSIYLLVILRNVNNLMEEINKLAGAKELEFPRLELMRFINYLLQTLMRDALTLFNVLKQKFSSSIQRDPTFNELKSGDLKLNLETDIMYDVFQAYNRVISGVEERKEHVIVKSHELLNYHSFCTKQYIDNPFGDGLSYFKRSPVDPLLECSLAVRLQ</sequence>
<dbReference type="GO" id="GO:0005829">
    <property type="term" value="C:cytosol"/>
    <property type="evidence" value="ECO:0007669"/>
    <property type="project" value="TreeGrafter"/>
</dbReference>
<evidence type="ECO:0000256" key="1">
    <source>
        <dbReference type="ARBA" id="ARBA00005351"/>
    </source>
</evidence>
<name>A0A2U1NCV5_ARTAN</name>
<evidence type="ECO:0000313" key="2">
    <source>
        <dbReference type="EMBL" id="PWA71328.1"/>
    </source>
</evidence>
<dbReference type="STRING" id="35608.A0A2U1NCV5"/>
<proteinExistence type="inferred from homology"/>
<reference evidence="2 3" key="1">
    <citation type="journal article" date="2018" name="Mol. Plant">
        <title>The genome of Artemisia annua provides insight into the evolution of Asteraceae family and artemisinin biosynthesis.</title>
        <authorList>
            <person name="Shen Q."/>
            <person name="Zhang L."/>
            <person name="Liao Z."/>
            <person name="Wang S."/>
            <person name="Yan T."/>
            <person name="Shi P."/>
            <person name="Liu M."/>
            <person name="Fu X."/>
            <person name="Pan Q."/>
            <person name="Wang Y."/>
            <person name="Lv Z."/>
            <person name="Lu X."/>
            <person name="Zhang F."/>
            <person name="Jiang W."/>
            <person name="Ma Y."/>
            <person name="Chen M."/>
            <person name="Hao X."/>
            <person name="Li L."/>
            <person name="Tang Y."/>
            <person name="Lv G."/>
            <person name="Zhou Y."/>
            <person name="Sun X."/>
            <person name="Brodelius P.E."/>
            <person name="Rose J.K.C."/>
            <person name="Tang K."/>
        </authorList>
    </citation>
    <scope>NUCLEOTIDE SEQUENCE [LARGE SCALE GENOMIC DNA]</scope>
    <source>
        <strain evidence="3">cv. Huhao1</strain>
        <tissue evidence="2">Leaf</tissue>
    </source>
</reference>
<keyword evidence="3" id="KW-1185">Reference proteome</keyword>
<dbReference type="Proteomes" id="UP000245207">
    <property type="component" value="Unassembled WGS sequence"/>
</dbReference>
<organism evidence="2 3">
    <name type="scientific">Artemisia annua</name>
    <name type="common">Sweet wormwood</name>
    <dbReference type="NCBI Taxonomy" id="35608"/>
    <lineage>
        <taxon>Eukaryota</taxon>
        <taxon>Viridiplantae</taxon>
        <taxon>Streptophyta</taxon>
        <taxon>Embryophyta</taxon>
        <taxon>Tracheophyta</taxon>
        <taxon>Spermatophyta</taxon>
        <taxon>Magnoliopsida</taxon>
        <taxon>eudicotyledons</taxon>
        <taxon>Gunneridae</taxon>
        <taxon>Pentapetalae</taxon>
        <taxon>asterids</taxon>
        <taxon>campanulids</taxon>
        <taxon>Asterales</taxon>
        <taxon>Asteraceae</taxon>
        <taxon>Asteroideae</taxon>
        <taxon>Anthemideae</taxon>
        <taxon>Artemisiinae</taxon>
        <taxon>Artemisia</taxon>
    </lineage>
</organism>